<protein>
    <submittedName>
        <fullName evidence="3">Methyltransferase domain-containing protein</fullName>
    </submittedName>
</protein>
<dbReference type="EMBL" id="CP109965">
    <property type="protein sequence ID" value="WAJ69705.1"/>
    <property type="molecule type" value="Genomic_DNA"/>
</dbReference>
<dbReference type="InterPro" id="IPR025714">
    <property type="entry name" value="Methyltranfer_dom"/>
</dbReference>
<keyword evidence="3" id="KW-0808">Transferase</keyword>
<dbReference type="Proteomes" id="UP001163726">
    <property type="component" value="Chromosome"/>
</dbReference>
<accession>A0ABY7AK61</accession>
<dbReference type="CDD" id="cd02440">
    <property type="entry name" value="AdoMet_MTases"/>
    <property type="match status" value="1"/>
</dbReference>
<evidence type="ECO:0000313" key="3">
    <source>
        <dbReference type="EMBL" id="WAJ69705.1"/>
    </source>
</evidence>
<dbReference type="PANTHER" id="PTHR42912">
    <property type="entry name" value="METHYLTRANSFERASE"/>
    <property type="match status" value="1"/>
</dbReference>
<feature type="domain" description="23S rRNA (guanine(745)-N(1))-methyltransferase N-terminal" evidence="2">
    <location>
        <begin position="9"/>
        <end position="51"/>
    </location>
</feature>
<reference evidence="3" key="1">
    <citation type="submission" date="2022-10" db="EMBL/GenBank/DDBJ databases">
        <title>Catenovulum adriacola sp. nov. isolated in the Harbour of Susak.</title>
        <authorList>
            <person name="Schoch T."/>
            <person name="Reich S.J."/>
            <person name="Stoeferle S."/>
            <person name="Flaiz M."/>
            <person name="Kazda M."/>
            <person name="Riedel C.U."/>
            <person name="Duerre P."/>
        </authorList>
    </citation>
    <scope>NUCLEOTIDE SEQUENCE</scope>
    <source>
        <strain evidence="3">TS8</strain>
    </source>
</reference>
<name>A0ABY7AK61_9ALTE</name>
<dbReference type="SUPFAM" id="SSF53335">
    <property type="entry name" value="S-adenosyl-L-methionine-dependent methyltransferases"/>
    <property type="match status" value="1"/>
</dbReference>
<evidence type="ECO:0000259" key="1">
    <source>
        <dbReference type="Pfam" id="PF13847"/>
    </source>
</evidence>
<dbReference type="Pfam" id="PF13847">
    <property type="entry name" value="Methyltransf_31"/>
    <property type="match status" value="1"/>
</dbReference>
<dbReference type="GO" id="GO:0032259">
    <property type="term" value="P:methylation"/>
    <property type="evidence" value="ECO:0007669"/>
    <property type="project" value="UniProtKB-KW"/>
</dbReference>
<dbReference type="PANTHER" id="PTHR42912:SF45">
    <property type="entry name" value="23S RRNA (GUANINE(745)-N(1))-METHYLTRANSFERASE"/>
    <property type="match status" value="1"/>
</dbReference>
<dbReference type="GO" id="GO:0008168">
    <property type="term" value="F:methyltransferase activity"/>
    <property type="evidence" value="ECO:0007669"/>
    <property type="project" value="UniProtKB-KW"/>
</dbReference>
<dbReference type="InterPro" id="IPR050508">
    <property type="entry name" value="Methyltransf_Superfamily"/>
</dbReference>
<dbReference type="InterPro" id="IPR016718">
    <property type="entry name" value="rRNA_m1G-MeTrfase_A_prd"/>
</dbReference>
<dbReference type="Gene3D" id="3.40.50.150">
    <property type="entry name" value="Vaccinia Virus protein VP39"/>
    <property type="match status" value="1"/>
</dbReference>
<dbReference type="RefSeq" id="WP_268073989.1">
    <property type="nucleotide sequence ID" value="NZ_CP109965.1"/>
</dbReference>
<keyword evidence="4" id="KW-1185">Reference proteome</keyword>
<dbReference type="Pfam" id="PF21302">
    <property type="entry name" value="Zn_ribbon_RlmA"/>
    <property type="match status" value="1"/>
</dbReference>
<evidence type="ECO:0000313" key="4">
    <source>
        <dbReference type="Proteomes" id="UP001163726"/>
    </source>
</evidence>
<organism evidence="3 4">
    <name type="scientific">Catenovulum adriaticum</name>
    <dbReference type="NCBI Taxonomy" id="2984846"/>
    <lineage>
        <taxon>Bacteria</taxon>
        <taxon>Pseudomonadati</taxon>
        <taxon>Pseudomonadota</taxon>
        <taxon>Gammaproteobacteria</taxon>
        <taxon>Alteromonadales</taxon>
        <taxon>Alteromonadaceae</taxon>
        <taxon>Catenovulum</taxon>
    </lineage>
</organism>
<evidence type="ECO:0000259" key="2">
    <source>
        <dbReference type="Pfam" id="PF21302"/>
    </source>
</evidence>
<dbReference type="InterPro" id="IPR048647">
    <property type="entry name" value="RlmA_N"/>
</dbReference>
<dbReference type="PIRSF" id="PIRSF018249">
    <property type="entry name" value="MyrA_prd"/>
    <property type="match status" value="1"/>
</dbReference>
<keyword evidence="3" id="KW-0489">Methyltransferase</keyword>
<dbReference type="InterPro" id="IPR029063">
    <property type="entry name" value="SAM-dependent_MTases_sf"/>
</dbReference>
<gene>
    <name evidence="3" type="ORF">OLW01_11140</name>
</gene>
<sequence length="289" mass="32433">MSITSDLMICPMDGSILKRVENSLHCQHNHQFDIARQGYVNLLPVQFKRSRSPGDTKEMVQARRDFLTTTAYQGISDHLNQLVLAESNVNITDTSAPFNLLDAGCGEGYYLARLNQALTNAHNNVQTFGVDIAKFAILAAAKSDKKSQYIVASNKHLPLLDAHFDIIVCAFGFPCFAEFAKKLKPNGKLILVESGEKHLIELRNKIYPSLKAYQQNPYPDAIEAGLSWYKQDNICYEQLLDKSALANLLLMTPHIHKASHEKKKALENLSELNITIDINYRILTKNSAE</sequence>
<feature type="domain" description="Methyltransferase" evidence="1">
    <location>
        <begin position="99"/>
        <end position="217"/>
    </location>
</feature>
<proteinExistence type="predicted"/>